<reference evidence="2" key="1">
    <citation type="submission" date="2017-09" db="EMBL/GenBank/DDBJ databases">
        <title>Depth-based differentiation of microbial function through sediment-hosted aquifers and enrichment of novel symbionts in the deep terrestrial subsurface.</title>
        <authorList>
            <person name="Probst A.J."/>
            <person name="Ladd B."/>
            <person name="Jarett J.K."/>
            <person name="Geller-Mcgrath D.E."/>
            <person name="Sieber C.M.K."/>
            <person name="Emerson J.B."/>
            <person name="Anantharaman K."/>
            <person name="Thomas B.C."/>
            <person name="Malmstrom R."/>
            <person name="Stieglmeier M."/>
            <person name="Klingl A."/>
            <person name="Woyke T."/>
            <person name="Ryan C.M."/>
            <person name="Banfield J.F."/>
        </authorList>
    </citation>
    <scope>NUCLEOTIDE SEQUENCE [LARGE SCALE GENOMIC DNA]</scope>
</reference>
<sequence>MKITICASLKFWEKLVDLKASLEAMGHIVNMPIKAAGVDYWSKDGSKRVEVKKSEKLLHKHMKKIEDSDAILVANFTKGDIENYVGANTFLEIGFAEYLGKKIYFLNSLPNQPYISEELESIDSTVLDGDLGKIS</sequence>
<protein>
    <recommendedName>
        <fullName evidence="3">Maf-like protein</fullName>
    </recommendedName>
</protein>
<evidence type="ECO:0008006" key="3">
    <source>
        <dbReference type="Google" id="ProtNLM"/>
    </source>
</evidence>
<dbReference type="Gene3D" id="3.40.50.450">
    <property type="match status" value="1"/>
</dbReference>
<organism evidence="1 2">
    <name type="scientific">Candidatus Harrisonbacteria bacterium CG10_big_fil_rev_8_21_14_0_10_44_23</name>
    <dbReference type="NCBI Taxonomy" id="1974585"/>
    <lineage>
        <taxon>Bacteria</taxon>
        <taxon>Candidatus Harrisoniibacteriota</taxon>
    </lineage>
</organism>
<evidence type="ECO:0000313" key="2">
    <source>
        <dbReference type="Proteomes" id="UP000229615"/>
    </source>
</evidence>
<name>A0A2H0URM3_9BACT</name>
<comment type="caution">
    <text evidence="1">The sequence shown here is derived from an EMBL/GenBank/DDBJ whole genome shotgun (WGS) entry which is preliminary data.</text>
</comment>
<gene>
    <name evidence="1" type="ORF">COU09_02905</name>
</gene>
<dbReference type="AlphaFoldDB" id="A0A2H0URM3"/>
<dbReference type="Proteomes" id="UP000229615">
    <property type="component" value="Unassembled WGS sequence"/>
</dbReference>
<dbReference type="EMBL" id="PFBB01000032">
    <property type="protein sequence ID" value="PIR88326.1"/>
    <property type="molecule type" value="Genomic_DNA"/>
</dbReference>
<evidence type="ECO:0000313" key="1">
    <source>
        <dbReference type="EMBL" id="PIR88326.1"/>
    </source>
</evidence>
<proteinExistence type="predicted"/>
<accession>A0A2H0URM3</accession>